<sequence length="213" mass="23635">MRLRFRTALPTSLIADGSSSVEFAHRPNGCSGCKSVELIGFRQGQTRVFCCRAGRELPHPPQPISPHGCEAPVRMVRGTRSPALTLAALAHPQEDAKRLPSRHSLRLLTGHVRRAAPRIRGDETASYGPFAWYARPRSRTIRDGLARCHRPSSLSVTGHFVPRSHSRCSLRLHLASLGRTDSTRHRRRTTCNRERAPACGALGIFSSKFFRGD</sequence>
<dbReference type="Proteomes" id="UP000001903">
    <property type="component" value="Chromosome"/>
</dbReference>
<reference evidence="1 2" key="1">
    <citation type="journal article" date="2010" name="Stand. Genomic Sci.">
        <title>Complete genome sequence of Haloterrigena turkmenica type strain (4k).</title>
        <authorList>
            <person name="Saunders E."/>
            <person name="Tindall B.J."/>
            <person name="Fahnrich R."/>
            <person name="Lapidus A."/>
            <person name="Copeland A."/>
            <person name="Del Rio T.G."/>
            <person name="Lucas S."/>
            <person name="Chen F."/>
            <person name="Tice H."/>
            <person name="Cheng J.F."/>
            <person name="Han C."/>
            <person name="Detter J.C."/>
            <person name="Bruce D."/>
            <person name="Goodwin L."/>
            <person name="Chain P."/>
            <person name="Pitluck S."/>
            <person name="Pati A."/>
            <person name="Ivanova N."/>
            <person name="Mavromatis K."/>
            <person name="Chen A."/>
            <person name="Palaniappan K."/>
            <person name="Land M."/>
            <person name="Hauser L."/>
            <person name="Chang Y.J."/>
            <person name="Jeffries C.D."/>
            <person name="Brettin T."/>
            <person name="Rohde M."/>
            <person name="Goker M."/>
            <person name="Bristow J."/>
            <person name="Eisen J.A."/>
            <person name="Markowitz V."/>
            <person name="Hugenholtz P."/>
            <person name="Klenk H.P."/>
            <person name="Kyrpides N.C."/>
        </authorList>
    </citation>
    <scope>NUCLEOTIDE SEQUENCE [LARGE SCALE GENOMIC DNA]</scope>
    <source>
        <strain evidence="2">ATCC 51198 / DSM 5511 / JCM 9101 / NCIMB 13204 / VKM B-1734 / 4k</strain>
    </source>
</reference>
<keyword evidence="2" id="KW-1185">Reference proteome</keyword>
<dbReference type="HOGENOM" id="CLU_1292016_0_0_2"/>
<protein>
    <submittedName>
        <fullName evidence="1">Uncharacterized protein</fullName>
    </submittedName>
</protein>
<dbReference type="AlphaFoldDB" id="D2RPF5"/>
<organism evidence="1 2">
    <name type="scientific">Haloterrigena turkmenica (strain ATCC 51198 / DSM 5511 / JCM 9101 / NCIMB 13204 / VKM B-1734 / 4k)</name>
    <name type="common">Halococcus turkmenicus</name>
    <dbReference type="NCBI Taxonomy" id="543526"/>
    <lineage>
        <taxon>Archaea</taxon>
        <taxon>Methanobacteriati</taxon>
        <taxon>Methanobacteriota</taxon>
        <taxon>Stenosarchaea group</taxon>
        <taxon>Halobacteria</taxon>
        <taxon>Halobacteriales</taxon>
        <taxon>Natrialbaceae</taxon>
        <taxon>Haloterrigena</taxon>
    </lineage>
</organism>
<name>D2RPF5_HALTV</name>
<evidence type="ECO:0000313" key="1">
    <source>
        <dbReference type="EMBL" id="ADB60189.1"/>
    </source>
</evidence>
<accession>D2RPF5</accession>
<gene>
    <name evidence="1" type="ordered locus">Htur_1299</name>
</gene>
<proteinExistence type="predicted"/>
<dbReference type="KEGG" id="htu:Htur_1299"/>
<evidence type="ECO:0000313" key="2">
    <source>
        <dbReference type="Proteomes" id="UP000001903"/>
    </source>
</evidence>
<dbReference type="EMBL" id="CP001860">
    <property type="protein sequence ID" value="ADB60189.1"/>
    <property type="molecule type" value="Genomic_DNA"/>
</dbReference>